<feature type="compositionally biased region" description="Low complexity" evidence="1">
    <location>
        <begin position="164"/>
        <end position="175"/>
    </location>
</feature>
<dbReference type="AlphaFoldDB" id="D7DVQ8"/>
<feature type="region of interest" description="Disordered" evidence="1">
    <location>
        <begin position="106"/>
        <end position="150"/>
    </location>
</feature>
<evidence type="ECO:0000313" key="2">
    <source>
        <dbReference type="EMBL" id="ADI63917.1"/>
    </source>
</evidence>
<protein>
    <submittedName>
        <fullName evidence="2">Uncharacterized protein</fullName>
    </submittedName>
</protein>
<proteinExistence type="predicted"/>
<feature type="compositionally biased region" description="Polar residues" evidence="1">
    <location>
        <begin position="110"/>
        <end position="132"/>
    </location>
</feature>
<dbReference type="EMBL" id="CP002059">
    <property type="protein sequence ID" value="ADI63917.1"/>
    <property type="molecule type" value="Genomic_DNA"/>
</dbReference>
<dbReference type="STRING" id="551115.Aazo_1799"/>
<gene>
    <name evidence="2" type="ordered locus">Aazo_1799</name>
</gene>
<evidence type="ECO:0000256" key="1">
    <source>
        <dbReference type="SAM" id="MobiDB-lite"/>
    </source>
</evidence>
<dbReference type="HOGENOM" id="CLU_054211_0_0_3"/>
<organism evidence="2 3">
    <name type="scientific">Nostoc azollae (strain 0708)</name>
    <name type="common">Anabaena azollae (strain 0708)</name>
    <dbReference type="NCBI Taxonomy" id="551115"/>
    <lineage>
        <taxon>Bacteria</taxon>
        <taxon>Bacillati</taxon>
        <taxon>Cyanobacteriota</taxon>
        <taxon>Cyanophyceae</taxon>
        <taxon>Nostocales</taxon>
        <taxon>Nostocaceae</taxon>
        <taxon>Trichormus</taxon>
    </lineage>
</organism>
<sequence length="273" mass="29951">MMLAQFQSLYTNGSMISELVQIFQGKYIVRVSVQIEGVTRATGMSAAETVEVAEDQARNRALMVLGITSTGETVPFSAKPISPAQLNPTVNTTNVLNESVSASSEVVSNQWSLDSNTETTSPPAIRQNNNTTRDIDNPALSQSFSGTNTRDQEIYTSAPELEMLSSPEPELQPLPTISATNITPFTPRSYSPTDDISSQSALAKRKKKNEPVNLSHVIAQTDVQIERLGWTKEQGREHLKKTYGKLGRSLLSEEELLDFLNYLKSQPDPIAGF</sequence>
<dbReference type="eggNOG" id="ENOG5031IQT">
    <property type="taxonomic scope" value="Bacteria"/>
</dbReference>
<evidence type="ECO:0000313" key="3">
    <source>
        <dbReference type="Proteomes" id="UP000001511"/>
    </source>
</evidence>
<dbReference type="Proteomes" id="UP000001511">
    <property type="component" value="Chromosome"/>
</dbReference>
<name>D7DVQ8_NOSA0</name>
<reference evidence="2 3" key="1">
    <citation type="journal article" date="2010" name="PLoS ONE">
        <title>Genome erosion in a nitrogen-fixing vertically transmitted endosymbiotic multicellular cyanobacterium.</title>
        <authorList>
            <person name="Ran L."/>
            <person name="Larsson J."/>
            <person name="Vigil-Stenman T."/>
            <person name="Nylander J.A."/>
            <person name="Ininbergs K."/>
            <person name="Zheng W.W."/>
            <person name="Lapidus A."/>
            <person name="Lowry S."/>
            <person name="Haselkorn R."/>
            <person name="Bergman B."/>
        </authorList>
    </citation>
    <scope>NUCLEOTIDE SEQUENCE [LARGE SCALE GENOMIC DNA]</scope>
    <source>
        <strain evidence="2 3">0708</strain>
    </source>
</reference>
<feature type="compositionally biased region" description="Polar residues" evidence="1">
    <location>
        <begin position="177"/>
        <end position="201"/>
    </location>
</feature>
<keyword evidence="3" id="KW-1185">Reference proteome</keyword>
<accession>D7DVQ8</accession>
<feature type="compositionally biased region" description="Polar residues" evidence="1">
    <location>
        <begin position="139"/>
        <end position="149"/>
    </location>
</feature>
<feature type="region of interest" description="Disordered" evidence="1">
    <location>
        <begin position="164"/>
        <end position="210"/>
    </location>
</feature>
<dbReference type="KEGG" id="naz:Aazo_1799"/>